<dbReference type="PROSITE" id="PS00516">
    <property type="entry name" value="ALKYLBASE_DNA_GLYCOS"/>
    <property type="match status" value="1"/>
</dbReference>
<evidence type="ECO:0000256" key="1">
    <source>
        <dbReference type="ARBA" id="ARBA00000086"/>
    </source>
</evidence>
<dbReference type="Proteomes" id="UP001560573">
    <property type="component" value="Unassembled WGS sequence"/>
</dbReference>
<comment type="similarity">
    <text evidence="2">Belongs to the alkylbase DNA glycosidase AlkA family.</text>
</comment>
<dbReference type="Gene3D" id="1.10.1670.40">
    <property type="match status" value="1"/>
</dbReference>
<dbReference type="SUPFAM" id="SSF48150">
    <property type="entry name" value="DNA-glycosylase"/>
    <property type="match status" value="1"/>
</dbReference>
<dbReference type="EC" id="3.2.2.21" evidence="3"/>
<dbReference type="RefSeq" id="WP_369332546.1">
    <property type="nucleotide sequence ID" value="NZ_JAULBC010000013.1"/>
</dbReference>
<evidence type="ECO:0000256" key="2">
    <source>
        <dbReference type="ARBA" id="ARBA00010817"/>
    </source>
</evidence>
<keyword evidence="4" id="KW-0227">DNA damage</keyword>
<protein>
    <recommendedName>
        <fullName evidence="3">DNA-3-methyladenine glycosylase II</fullName>
        <ecNumber evidence="3">3.2.2.21</ecNumber>
    </recommendedName>
</protein>
<feature type="domain" description="HhH-GPD" evidence="6">
    <location>
        <begin position="41"/>
        <end position="198"/>
    </location>
</feature>
<comment type="catalytic activity">
    <reaction evidence="1">
        <text>Hydrolysis of alkylated DNA, releasing 3-methyladenine, 3-methylguanine, 7-methylguanine and 7-methyladenine.</text>
        <dbReference type="EC" id="3.2.2.21"/>
    </reaction>
</comment>
<proteinExistence type="inferred from homology"/>
<dbReference type="InterPro" id="IPR011257">
    <property type="entry name" value="DNA_glycosylase"/>
</dbReference>
<dbReference type="CDD" id="cd00056">
    <property type="entry name" value="ENDO3c"/>
    <property type="match status" value="1"/>
</dbReference>
<accession>A0ABV3ZNH0</accession>
<dbReference type="Pfam" id="PF00730">
    <property type="entry name" value="HhH-GPD"/>
    <property type="match status" value="1"/>
</dbReference>
<gene>
    <name evidence="7" type="ORF">QTN47_26715</name>
</gene>
<name>A0ABV3ZNH0_9BACT</name>
<evidence type="ECO:0000313" key="8">
    <source>
        <dbReference type="Proteomes" id="UP001560573"/>
    </source>
</evidence>
<dbReference type="InterPro" id="IPR003265">
    <property type="entry name" value="HhH-GPD_domain"/>
</dbReference>
<organism evidence="7 8">
    <name type="scientific">Danxiaibacter flavus</name>
    <dbReference type="NCBI Taxonomy" id="3049108"/>
    <lineage>
        <taxon>Bacteria</taxon>
        <taxon>Pseudomonadati</taxon>
        <taxon>Bacteroidota</taxon>
        <taxon>Chitinophagia</taxon>
        <taxon>Chitinophagales</taxon>
        <taxon>Chitinophagaceae</taxon>
        <taxon>Danxiaibacter</taxon>
    </lineage>
</organism>
<evidence type="ECO:0000256" key="3">
    <source>
        <dbReference type="ARBA" id="ARBA00012000"/>
    </source>
</evidence>
<keyword evidence="8" id="KW-1185">Reference proteome</keyword>
<evidence type="ECO:0000259" key="6">
    <source>
        <dbReference type="SMART" id="SM00478"/>
    </source>
</evidence>
<evidence type="ECO:0000313" key="7">
    <source>
        <dbReference type="EMBL" id="MEX6691130.1"/>
    </source>
</evidence>
<dbReference type="PANTHER" id="PTHR43003:SF5">
    <property type="entry name" value="DNA-3-METHYLADENINE GLYCOSYLASE"/>
    <property type="match status" value="1"/>
</dbReference>
<dbReference type="Gene3D" id="1.10.340.30">
    <property type="entry name" value="Hypothetical protein, domain 2"/>
    <property type="match status" value="1"/>
</dbReference>
<evidence type="ECO:0000256" key="4">
    <source>
        <dbReference type="ARBA" id="ARBA00022763"/>
    </source>
</evidence>
<evidence type="ECO:0000256" key="5">
    <source>
        <dbReference type="ARBA" id="ARBA00023204"/>
    </source>
</evidence>
<sequence>MEYLEHLHKDKKLSPVILQHGPMEELKIRKHIPFLLMASIMSQQLSTKVASVIKTRFLDLYGGKIPPSQQVLDTPSEQLRAIGLSNAKVSYIKNVAAFCIEHKITDKKLMVLSNEEIIDLLTQIKGVGRWTVEMLLMFSLGREDIFAIDDWGLQNAVIKIYKLKIEDKKKLKEKIIRISSRWSPYRSYASLYLWRWKDNAPVTSETKSKK</sequence>
<reference evidence="7 8" key="1">
    <citation type="submission" date="2023-07" db="EMBL/GenBank/DDBJ databases">
        <authorList>
            <person name="Lian W.-H."/>
        </authorList>
    </citation>
    <scope>NUCLEOTIDE SEQUENCE [LARGE SCALE GENOMIC DNA]</scope>
    <source>
        <strain evidence="7 8">SYSU DXS3180</strain>
    </source>
</reference>
<dbReference type="InterPro" id="IPR051912">
    <property type="entry name" value="Alkylbase_DNA_Glycosylase/TA"/>
</dbReference>
<dbReference type="PANTHER" id="PTHR43003">
    <property type="entry name" value="DNA-3-METHYLADENINE GLYCOSYLASE"/>
    <property type="match status" value="1"/>
</dbReference>
<dbReference type="EMBL" id="JAULBC010000013">
    <property type="protein sequence ID" value="MEX6691130.1"/>
    <property type="molecule type" value="Genomic_DNA"/>
</dbReference>
<comment type="caution">
    <text evidence="7">The sequence shown here is derived from an EMBL/GenBank/DDBJ whole genome shotgun (WGS) entry which is preliminary data.</text>
</comment>
<dbReference type="SMART" id="SM00478">
    <property type="entry name" value="ENDO3c"/>
    <property type="match status" value="1"/>
</dbReference>
<dbReference type="InterPro" id="IPR000035">
    <property type="entry name" value="Alkylbase_DNA_glycsylse_CS"/>
</dbReference>
<keyword evidence="5" id="KW-0234">DNA repair</keyword>